<reference evidence="1 2" key="1">
    <citation type="submission" date="2019-02" db="EMBL/GenBank/DDBJ databases">
        <title>Genomic Encyclopedia of Type Strains, Phase IV (KMG-IV): sequencing the most valuable type-strain genomes for metagenomic binning, comparative biology and taxonomic classification.</title>
        <authorList>
            <person name="Goeker M."/>
        </authorList>
    </citation>
    <scope>NUCLEOTIDE SEQUENCE [LARGE SCALE GENOMIC DNA]</scope>
    <source>
        <strain evidence="1 2">DSM 29486</strain>
    </source>
</reference>
<dbReference type="AlphaFoldDB" id="A0A4Q7PP21"/>
<dbReference type="InterPro" id="IPR008257">
    <property type="entry name" value="Pept_M19"/>
</dbReference>
<dbReference type="RefSeq" id="WP_130433079.1">
    <property type="nucleotide sequence ID" value="NZ_SGXF01000001.1"/>
</dbReference>
<dbReference type="Gene3D" id="3.20.20.140">
    <property type="entry name" value="Metal-dependent hydrolases"/>
    <property type="match status" value="1"/>
</dbReference>
<dbReference type="Pfam" id="PF01244">
    <property type="entry name" value="Peptidase_M19"/>
    <property type="match status" value="1"/>
</dbReference>
<dbReference type="InterPro" id="IPR032466">
    <property type="entry name" value="Metal_Hydrolase"/>
</dbReference>
<dbReference type="PROSITE" id="PS51365">
    <property type="entry name" value="RENAL_DIPEPTIDASE_2"/>
    <property type="match status" value="1"/>
</dbReference>
<proteinExistence type="predicted"/>
<evidence type="ECO:0000313" key="1">
    <source>
        <dbReference type="EMBL" id="RZT02583.1"/>
    </source>
</evidence>
<dbReference type="CDD" id="cd01301">
    <property type="entry name" value="rDP_like"/>
    <property type="match status" value="1"/>
</dbReference>
<dbReference type="SUPFAM" id="SSF51556">
    <property type="entry name" value="Metallo-dependent hydrolases"/>
    <property type="match status" value="1"/>
</dbReference>
<gene>
    <name evidence="1" type="ORF">EV209_0704</name>
</gene>
<dbReference type="GO" id="GO:0006508">
    <property type="term" value="P:proteolysis"/>
    <property type="evidence" value="ECO:0007669"/>
    <property type="project" value="InterPro"/>
</dbReference>
<comment type="caution">
    <text evidence="1">The sequence shown here is derived from an EMBL/GenBank/DDBJ whole genome shotgun (WGS) entry which is preliminary data.</text>
</comment>
<dbReference type="GO" id="GO:0070573">
    <property type="term" value="F:metallodipeptidase activity"/>
    <property type="evidence" value="ECO:0007669"/>
    <property type="project" value="InterPro"/>
</dbReference>
<organism evidence="1 2">
    <name type="scientific">Cuneatibacter caecimuris</name>
    <dbReference type="NCBI Taxonomy" id="1796618"/>
    <lineage>
        <taxon>Bacteria</taxon>
        <taxon>Bacillati</taxon>
        <taxon>Bacillota</taxon>
        <taxon>Clostridia</taxon>
        <taxon>Lachnospirales</taxon>
        <taxon>Lachnospiraceae</taxon>
        <taxon>Cuneatibacter</taxon>
    </lineage>
</organism>
<dbReference type="PANTHER" id="PTHR10443:SF12">
    <property type="entry name" value="DIPEPTIDASE"/>
    <property type="match status" value="1"/>
</dbReference>
<accession>A0A4Q7PP21</accession>
<protein>
    <submittedName>
        <fullName evidence="1">Membrane dipeptidase</fullName>
    </submittedName>
</protein>
<keyword evidence="2" id="KW-1185">Reference proteome</keyword>
<evidence type="ECO:0000313" key="2">
    <source>
        <dbReference type="Proteomes" id="UP000292927"/>
    </source>
</evidence>
<sequence length="321" mass="36072">MKLMDMHCDTISRLLELEEAGKPEELRENSGHLDLEKMKKGGYRSQNFALFVELRRPEDALLTAMKLADLFYRELERNEDTLRLARNVREMEENERAGKMSAFLTIEEGGVCKGSLAALRDFYRLGVRMMTLTWNYENELGFPNTMNEMPGTGLKPAGFAFVEEMERLGMIIDVSHLSDQGFYDVYRCTKKPFVASHSNARALCPHSRNLTDDMLRLLGERGGVAGINFATNFLDPAAVRGKSISRIQDMIAHMKHIANTAGIESVGLGTDYDGIGGSVEIADASGMQRLVSGMEQAGFTASEIEKICWRNVERVYREVLH</sequence>
<dbReference type="OrthoDB" id="9804920at2"/>
<name>A0A4Q7PP21_9FIRM</name>
<dbReference type="Proteomes" id="UP000292927">
    <property type="component" value="Unassembled WGS sequence"/>
</dbReference>
<dbReference type="PANTHER" id="PTHR10443">
    <property type="entry name" value="MICROSOMAL DIPEPTIDASE"/>
    <property type="match status" value="1"/>
</dbReference>
<dbReference type="EMBL" id="SGXF01000001">
    <property type="protein sequence ID" value="RZT02583.1"/>
    <property type="molecule type" value="Genomic_DNA"/>
</dbReference>